<dbReference type="Pfam" id="PF00672">
    <property type="entry name" value="HAMP"/>
    <property type="match status" value="1"/>
</dbReference>
<dbReference type="PRINTS" id="PR00344">
    <property type="entry name" value="BCTRLSENSOR"/>
</dbReference>
<dbReference type="RefSeq" id="WP_123668335.1">
    <property type="nucleotide sequence ID" value="NZ_RJKE01000001.1"/>
</dbReference>
<comment type="subcellular location">
    <subcellularLocation>
        <location evidence="2">Cell membrane</location>
    </subcellularLocation>
</comment>
<gene>
    <name evidence="13" type="ORF">EDD29_6886</name>
</gene>
<evidence type="ECO:0000256" key="5">
    <source>
        <dbReference type="ARBA" id="ARBA00022679"/>
    </source>
</evidence>
<feature type="domain" description="Histidine kinase" evidence="11">
    <location>
        <begin position="248"/>
        <end position="449"/>
    </location>
</feature>
<dbReference type="OrthoDB" id="9786919at2"/>
<dbReference type="InterPro" id="IPR003660">
    <property type="entry name" value="HAMP_dom"/>
</dbReference>
<dbReference type="InterPro" id="IPR003661">
    <property type="entry name" value="HisK_dim/P_dom"/>
</dbReference>
<keyword evidence="5" id="KW-0808">Transferase</keyword>
<evidence type="ECO:0000256" key="8">
    <source>
        <dbReference type="ARBA" id="ARBA00022989"/>
    </source>
</evidence>
<dbReference type="InterPro" id="IPR004358">
    <property type="entry name" value="Sig_transdc_His_kin-like_C"/>
</dbReference>
<dbReference type="PANTHER" id="PTHR45436">
    <property type="entry name" value="SENSOR HISTIDINE KINASE YKOH"/>
    <property type="match status" value="1"/>
</dbReference>
<evidence type="ECO:0000256" key="3">
    <source>
        <dbReference type="ARBA" id="ARBA00012438"/>
    </source>
</evidence>
<dbReference type="Pfam" id="PF00512">
    <property type="entry name" value="HisKA"/>
    <property type="match status" value="1"/>
</dbReference>
<keyword evidence="7 13" id="KW-0418">Kinase</keyword>
<evidence type="ECO:0000256" key="4">
    <source>
        <dbReference type="ARBA" id="ARBA00022553"/>
    </source>
</evidence>
<dbReference type="CDD" id="cd00075">
    <property type="entry name" value="HATPase"/>
    <property type="match status" value="1"/>
</dbReference>
<keyword evidence="6" id="KW-0812">Transmembrane</keyword>
<dbReference type="InterPro" id="IPR050428">
    <property type="entry name" value="TCS_sensor_his_kinase"/>
</dbReference>
<proteinExistence type="predicted"/>
<name>A0A3N1D6W1_9ACTN</name>
<dbReference type="Gene3D" id="6.10.340.10">
    <property type="match status" value="1"/>
</dbReference>
<evidence type="ECO:0000256" key="9">
    <source>
        <dbReference type="ARBA" id="ARBA00023012"/>
    </source>
</evidence>
<evidence type="ECO:0000256" key="7">
    <source>
        <dbReference type="ARBA" id="ARBA00022777"/>
    </source>
</evidence>
<dbReference type="Pfam" id="PF02518">
    <property type="entry name" value="HATPase_c"/>
    <property type="match status" value="1"/>
</dbReference>
<dbReference type="PROSITE" id="PS50885">
    <property type="entry name" value="HAMP"/>
    <property type="match status" value="1"/>
</dbReference>
<dbReference type="SMART" id="SM00387">
    <property type="entry name" value="HATPase_c"/>
    <property type="match status" value="1"/>
</dbReference>
<sequence>MSAHSRIVAWVLLVVALALTVAGSATWSLLVNRLDARVAEELANEAEKLRTFAAKAGPVTDVRSLLYDYLSLTAPDRHETYVSVVNGKVDQFTGRPSDGELKIDDALIAKASGASEPETGWASSDLGKVRYLVMPVRVTGDERKAALVVAVFYDVQRSEVTDVMRSLALTSALAVGVAGAAAWLVAGRVLRPVRLVRTTAERISDSSDLSRRLDVPGDDDISALAGTFNRMLDRLERAFATQREFLDDAGHELRTPLTVVRGHLELMGEEDREETVALVLDELGRMNRIVDDLLLLARSEQPGFLTVGEVAVAELTVDVLAKVRTLADRTWRLDEVADTHVLADGQRLTQALVQFVANAVRHTRDGGRISVGSALRGPELELWVRDDGPGVPADQRDRIFRRFVHGAQTGTGLGLAIVARIAAAHGGRAEVRDAPGGGAVFLIGIPAYETGEPGEPYSDS</sequence>
<evidence type="ECO:0000256" key="6">
    <source>
        <dbReference type="ARBA" id="ARBA00022692"/>
    </source>
</evidence>
<dbReference type="PANTHER" id="PTHR45436:SF5">
    <property type="entry name" value="SENSOR HISTIDINE KINASE TRCS"/>
    <property type="match status" value="1"/>
</dbReference>
<keyword evidence="4" id="KW-0597">Phosphoprotein</keyword>
<dbReference type="PROSITE" id="PS50109">
    <property type="entry name" value="HIS_KIN"/>
    <property type="match status" value="1"/>
</dbReference>
<dbReference type="Gene3D" id="3.30.565.10">
    <property type="entry name" value="Histidine kinase-like ATPase, C-terminal domain"/>
    <property type="match status" value="1"/>
</dbReference>
<dbReference type="AlphaFoldDB" id="A0A3N1D6W1"/>
<dbReference type="InterPro" id="IPR003594">
    <property type="entry name" value="HATPase_dom"/>
</dbReference>
<reference evidence="13 14" key="1">
    <citation type="submission" date="2018-11" db="EMBL/GenBank/DDBJ databases">
        <title>Sequencing the genomes of 1000 actinobacteria strains.</title>
        <authorList>
            <person name="Klenk H.-P."/>
        </authorList>
    </citation>
    <scope>NUCLEOTIDE SEQUENCE [LARGE SCALE GENOMIC DNA]</scope>
    <source>
        <strain evidence="13 14">DSM 44254</strain>
    </source>
</reference>
<dbReference type="CDD" id="cd06225">
    <property type="entry name" value="HAMP"/>
    <property type="match status" value="1"/>
</dbReference>
<comment type="catalytic activity">
    <reaction evidence="1">
        <text>ATP + protein L-histidine = ADP + protein N-phospho-L-histidine.</text>
        <dbReference type="EC" id="2.7.13.3"/>
    </reaction>
</comment>
<dbReference type="EC" id="2.7.13.3" evidence="3"/>
<evidence type="ECO:0000313" key="13">
    <source>
        <dbReference type="EMBL" id="ROO89199.1"/>
    </source>
</evidence>
<comment type="caution">
    <text evidence="13">The sequence shown here is derived from an EMBL/GenBank/DDBJ whole genome shotgun (WGS) entry which is preliminary data.</text>
</comment>
<evidence type="ECO:0000259" key="12">
    <source>
        <dbReference type="PROSITE" id="PS50885"/>
    </source>
</evidence>
<keyword evidence="8" id="KW-1133">Transmembrane helix</keyword>
<evidence type="ECO:0000256" key="1">
    <source>
        <dbReference type="ARBA" id="ARBA00000085"/>
    </source>
</evidence>
<dbReference type="SUPFAM" id="SSF158472">
    <property type="entry name" value="HAMP domain-like"/>
    <property type="match status" value="1"/>
</dbReference>
<feature type="domain" description="HAMP" evidence="12">
    <location>
        <begin position="187"/>
        <end position="240"/>
    </location>
</feature>
<dbReference type="SUPFAM" id="SSF55874">
    <property type="entry name" value="ATPase domain of HSP90 chaperone/DNA topoisomerase II/histidine kinase"/>
    <property type="match status" value="1"/>
</dbReference>
<evidence type="ECO:0000256" key="2">
    <source>
        <dbReference type="ARBA" id="ARBA00004236"/>
    </source>
</evidence>
<dbReference type="InterPro" id="IPR036890">
    <property type="entry name" value="HATPase_C_sf"/>
</dbReference>
<keyword evidence="10" id="KW-0472">Membrane</keyword>
<evidence type="ECO:0000256" key="10">
    <source>
        <dbReference type="ARBA" id="ARBA00023136"/>
    </source>
</evidence>
<dbReference type="SMART" id="SM00388">
    <property type="entry name" value="HisKA"/>
    <property type="match status" value="1"/>
</dbReference>
<dbReference type="GO" id="GO:0000155">
    <property type="term" value="F:phosphorelay sensor kinase activity"/>
    <property type="evidence" value="ECO:0007669"/>
    <property type="project" value="InterPro"/>
</dbReference>
<dbReference type="SMART" id="SM00304">
    <property type="entry name" value="HAMP"/>
    <property type="match status" value="1"/>
</dbReference>
<dbReference type="Proteomes" id="UP000272400">
    <property type="component" value="Unassembled WGS sequence"/>
</dbReference>
<organism evidence="13 14">
    <name type="scientific">Actinocorallia herbida</name>
    <dbReference type="NCBI Taxonomy" id="58109"/>
    <lineage>
        <taxon>Bacteria</taxon>
        <taxon>Bacillati</taxon>
        <taxon>Actinomycetota</taxon>
        <taxon>Actinomycetes</taxon>
        <taxon>Streptosporangiales</taxon>
        <taxon>Thermomonosporaceae</taxon>
        <taxon>Actinocorallia</taxon>
    </lineage>
</organism>
<dbReference type="InterPro" id="IPR005467">
    <property type="entry name" value="His_kinase_dom"/>
</dbReference>
<evidence type="ECO:0000259" key="11">
    <source>
        <dbReference type="PROSITE" id="PS50109"/>
    </source>
</evidence>
<protein>
    <recommendedName>
        <fullName evidence="3">histidine kinase</fullName>
        <ecNumber evidence="3">2.7.13.3</ecNumber>
    </recommendedName>
</protein>
<dbReference type="SUPFAM" id="SSF47384">
    <property type="entry name" value="Homodimeric domain of signal transducing histidine kinase"/>
    <property type="match status" value="1"/>
</dbReference>
<dbReference type="EMBL" id="RJKE01000001">
    <property type="protein sequence ID" value="ROO89199.1"/>
    <property type="molecule type" value="Genomic_DNA"/>
</dbReference>
<dbReference type="CDD" id="cd00082">
    <property type="entry name" value="HisKA"/>
    <property type="match status" value="1"/>
</dbReference>
<evidence type="ECO:0000313" key="14">
    <source>
        <dbReference type="Proteomes" id="UP000272400"/>
    </source>
</evidence>
<accession>A0A3N1D6W1</accession>
<dbReference type="Gene3D" id="1.10.287.130">
    <property type="match status" value="1"/>
</dbReference>
<dbReference type="FunFam" id="1.10.287.130:FF:000001">
    <property type="entry name" value="Two-component sensor histidine kinase"/>
    <property type="match status" value="1"/>
</dbReference>
<keyword evidence="14" id="KW-1185">Reference proteome</keyword>
<dbReference type="InterPro" id="IPR036097">
    <property type="entry name" value="HisK_dim/P_sf"/>
</dbReference>
<dbReference type="GO" id="GO:0005886">
    <property type="term" value="C:plasma membrane"/>
    <property type="evidence" value="ECO:0007669"/>
    <property type="project" value="UniProtKB-SubCell"/>
</dbReference>
<keyword evidence="9" id="KW-0902">Two-component regulatory system</keyword>